<keyword evidence="1" id="KW-0175">Coiled coil</keyword>
<organism evidence="2 3">
    <name type="scientific">Sphingomonas kyungheensis</name>
    <dbReference type="NCBI Taxonomy" id="1069987"/>
    <lineage>
        <taxon>Bacteria</taxon>
        <taxon>Pseudomonadati</taxon>
        <taxon>Pseudomonadota</taxon>
        <taxon>Alphaproteobacteria</taxon>
        <taxon>Sphingomonadales</taxon>
        <taxon>Sphingomonadaceae</taxon>
        <taxon>Sphingomonas</taxon>
    </lineage>
</organism>
<keyword evidence="3" id="KW-1185">Reference proteome</keyword>
<evidence type="ECO:0000256" key="1">
    <source>
        <dbReference type="SAM" id="Coils"/>
    </source>
</evidence>
<accession>A0ABU8H0Q7</accession>
<dbReference type="Proteomes" id="UP001367771">
    <property type="component" value="Unassembled WGS sequence"/>
</dbReference>
<comment type="caution">
    <text evidence="2">The sequence shown here is derived from an EMBL/GenBank/DDBJ whole genome shotgun (WGS) entry which is preliminary data.</text>
</comment>
<sequence length="112" mass="12868">MGWMVPVGIVGAVSARHAFTTWVKAKHGYPLEEAQNRQARKMRRMQRMMWMGYGPDGGDDIEAERKIMLLSNENEKLTGQVSRLEERIAVLERIATDPAERTAREIEALRDR</sequence>
<evidence type="ECO:0000313" key="3">
    <source>
        <dbReference type="Proteomes" id="UP001367771"/>
    </source>
</evidence>
<gene>
    <name evidence="2" type="ORF">V8201_05670</name>
</gene>
<protein>
    <submittedName>
        <fullName evidence="2">Uncharacterized protein</fullName>
    </submittedName>
</protein>
<proteinExistence type="predicted"/>
<feature type="coiled-coil region" evidence="1">
    <location>
        <begin position="67"/>
        <end position="94"/>
    </location>
</feature>
<dbReference type="EMBL" id="JBBBDM010000002">
    <property type="protein sequence ID" value="MEI5686565.1"/>
    <property type="molecule type" value="Genomic_DNA"/>
</dbReference>
<name>A0ABU8H0Q7_9SPHN</name>
<evidence type="ECO:0000313" key="2">
    <source>
        <dbReference type="EMBL" id="MEI5686565.1"/>
    </source>
</evidence>
<reference evidence="2 3" key="1">
    <citation type="journal article" date="2013" name="Int. J. Syst. Evol. Microbiol.">
        <title>Sphingomonas kyungheensis sp. nov., a bacterium with ginsenoside-converting activity isolated from soil of a ginseng field.</title>
        <authorList>
            <person name="Son H.M."/>
            <person name="Yang J.E."/>
            <person name="Park Y."/>
            <person name="Han C.K."/>
            <person name="Kim S.G."/>
            <person name="Kook M."/>
            <person name="Yi T.H."/>
        </authorList>
    </citation>
    <scope>NUCLEOTIDE SEQUENCE [LARGE SCALE GENOMIC DNA]</scope>
    <source>
        <strain evidence="2 3">LMG 26582</strain>
    </source>
</reference>